<dbReference type="GO" id="GO:0043495">
    <property type="term" value="F:protein-membrane adaptor activity"/>
    <property type="evidence" value="ECO:0007669"/>
    <property type="project" value="TreeGrafter"/>
</dbReference>
<reference evidence="16" key="1">
    <citation type="submission" date="2023-06" db="EMBL/GenBank/DDBJ databases">
        <title>Male Hemibagrus guttatus genome.</title>
        <authorList>
            <person name="Bian C."/>
        </authorList>
    </citation>
    <scope>NUCLEOTIDE SEQUENCE</scope>
    <source>
        <strain evidence="16">Male_cb2023</strain>
        <tissue evidence="16">Muscle</tissue>
    </source>
</reference>
<evidence type="ECO:0000256" key="13">
    <source>
        <dbReference type="ARBA" id="ARBA00033293"/>
    </source>
</evidence>
<feature type="compositionally biased region" description="Polar residues" evidence="14">
    <location>
        <begin position="370"/>
        <end position="387"/>
    </location>
</feature>
<evidence type="ECO:0000256" key="11">
    <source>
        <dbReference type="ARBA" id="ARBA00032825"/>
    </source>
</evidence>
<dbReference type="PANTHER" id="PTHR14191:SF7">
    <property type="entry name" value="NA(+)_H(+) EXCHANGE REGULATORY COFACTOR NHE-RF1"/>
    <property type="match status" value="1"/>
</dbReference>
<keyword evidence="8" id="KW-0472">Membrane</keyword>
<dbReference type="InterPro" id="IPR051067">
    <property type="entry name" value="NHER"/>
</dbReference>
<feature type="region of interest" description="Disordered" evidence="14">
    <location>
        <begin position="107"/>
        <end position="175"/>
    </location>
</feature>
<keyword evidence="7" id="KW-0677">Repeat</keyword>
<accession>A0AAE0QQL3</accession>
<evidence type="ECO:0000256" key="3">
    <source>
        <dbReference type="ARBA" id="ARBA00004466"/>
    </source>
</evidence>
<dbReference type="GO" id="GO:0012505">
    <property type="term" value="C:endomembrane system"/>
    <property type="evidence" value="ECO:0007669"/>
    <property type="project" value="UniProtKB-SubCell"/>
</dbReference>
<dbReference type="AlphaFoldDB" id="A0AAE0QQL3"/>
<evidence type="ECO:0000313" key="16">
    <source>
        <dbReference type="EMBL" id="KAK3529074.1"/>
    </source>
</evidence>
<evidence type="ECO:0000256" key="1">
    <source>
        <dbReference type="ARBA" id="ARBA00004105"/>
    </source>
</evidence>
<dbReference type="PIRSF" id="PIRSF037866">
    <property type="entry name" value="EBP50"/>
    <property type="match status" value="1"/>
</dbReference>
<evidence type="ECO:0000256" key="14">
    <source>
        <dbReference type="SAM" id="MobiDB-lite"/>
    </source>
</evidence>
<dbReference type="GO" id="GO:0072659">
    <property type="term" value="P:protein localization to plasma membrane"/>
    <property type="evidence" value="ECO:0007669"/>
    <property type="project" value="TreeGrafter"/>
</dbReference>
<feature type="domain" description="PDZ" evidence="15">
    <location>
        <begin position="9"/>
        <end position="89"/>
    </location>
</feature>
<dbReference type="Gene3D" id="2.30.42.10">
    <property type="match status" value="2"/>
</dbReference>
<name>A0AAE0QQL3_9TELE</name>
<dbReference type="PANTHER" id="PTHR14191">
    <property type="entry name" value="PDZ DOMAIN CONTAINING PROTEIN"/>
    <property type="match status" value="1"/>
</dbReference>
<feature type="compositionally biased region" description="Polar residues" evidence="14">
    <location>
        <begin position="113"/>
        <end position="130"/>
    </location>
</feature>
<feature type="region of interest" description="Disordered" evidence="14">
    <location>
        <begin position="324"/>
        <end position="416"/>
    </location>
</feature>
<keyword evidence="17" id="KW-1185">Reference proteome</keyword>
<gene>
    <name evidence="16" type="ORF">QTP70_016508</name>
</gene>
<keyword evidence="9" id="KW-0966">Cell projection</keyword>
<dbReference type="GO" id="GO:0016055">
    <property type="term" value="P:Wnt signaling pathway"/>
    <property type="evidence" value="ECO:0007669"/>
    <property type="project" value="UniProtKB-KW"/>
</dbReference>
<evidence type="ECO:0000256" key="4">
    <source>
        <dbReference type="ARBA" id="ARBA00004486"/>
    </source>
</evidence>
<feature type="compositionally biased region" description="Basic and acidic residues" evidence="14">
    <location>
        <begin position="406"/>
        <end position="416"/>
    </location>
</feature>
<dbReference type="Pfam" id="PF00595">
    <property type="entry name" value="PDZ"/>
    <property type="match status" value="2"/>
</dbReference>
<dbReference type="InterPro" id="IPR036034">
    <property type="entry name" value="PDZ_sf"/>
</dbReference>
<sequence>MSGELRPRLCVLEKGNDGYGFHLHGEKNKAGQFIRLVEPGSPAELSGLKAGDKLVFVSGESVDGESHQQVVSRIRAVTDKLELIVVDPETAEYLKKHNLTCRKEFVTEGVPTSGDQPDTTAQERNGTAMESSPVPVPEPEPEPEPEAVPAPARTANGDMGLDTLSLSSKESKNELRPRLCRMKKGATGYGFNLHSDKSKSGQYIRAVDEDSPAEKSGLRPQDKVLQVNAVAVQGLQHSDVVAAIKAGGDELQLLVVDPDTEAFFRSCQVLPTEEHLTGPLPEPAASGDADEKWSLSRVQWCDGQYETLFDFAVVQVKEEAVQEAKLASESPTPSNASSTASIPAEMASSPSVQEKAGEKGVELAVEKRASPSTNAASSLDLSISLQQAKERAHQKRSNKRAPPMDWSKRSEVFSNL</sequence>
<dbReference type="Pfam" id="PF09007">
    <property type="entry name" value="EBP50_C"/>
    <property type="match status" value="1"/>
</dbReference>
<evidence type="ECO:0000259" key="15">
    <source>
        <dbReference type="PROSITE" id="PS50106"/>
    </source>
</evidence>
<evidence type="ECO:0000256" key="10">
    <source>
        <dbReference type="ARBA" id="ARBA00030310"/>
    </source>
</evidence>
<protein>
    <recommendedName>
        <fullName evidence="5">Na(+)/H(+) exchange regulatory cofactor NHE-RF1</fullName>
    </recommendedName>
    <alternativeName>
        <fullName evidence="12">Ezrin-radixin-moesin-binding phosphoprotein 50</fullName>
    </alternativeName>
    <alternativeName>
        <fullName evidence="11">Regulatory cofactor of Na(+)/H(+) exchanger</fullName>
    </alternativeName>
    <alternativeName>
        <fullName evidence="10">Sodium-hydrogen exchanger regulatory factor 1</fullName>
    </alternativeName>
    <alternativeName>
        <fullName evidence="13">Solute carrier family 9 isoform A3 regulatory factor 1</fullName>
    </alternativeName>
</protein>
<dbReference type="SUPFAM" id="SSF50156">
    <property type="entry name" value="PDZ domain-like"/>
    <property type="match status" value="2"/>
</dbReference>
<dbReference type="Proteomes" id="UP001274896">
    <property type="component" value="Unassembled WGS sequence"/>
</dbReference>
<comment type="subcellular location">
    <subcellularLocation>
        <location evidence="4">Cell projection</location>
        <location evidence="4">Filopodium</location>
    </subcellularLocation>
    <subcellularLocation>
        <location evidence="1">Cell projection</location>
        <location evidence="1">Microvillus</location>
    </subcellularLocation>
    <subcellularLocation>
        <location evidence="3">Cell projection</location>
        <location evidence="3">Ruffle</location>
    </subcellularLocation>
    <subcellularLocation>
        <location evidence="2">Endomembrane system</location>
        <topology evidence="2">Peripheral membrane protein</topology>
    </subcellularLocation>
</comment>
<evidence type="ECO:0000256" key="6">
    <source>
        <dbReference type="ARBA" id="ARBA00022687"/>
    </source>
</evidence>
<dbReference type="GO" id="GO:0016324">
    <property type="term" value="C:apical plasma membrane"/>
    <property type="evidence" value="ECO:0007669"/>
    <property type="project" value="TreeGrafter"/>
</dbReference>
<dbReference type="PROSITE" id="PS50106">
    <property type="entry name" value="PDZ"/>
    <property type="match status" value="2"/>
</dbReference>
<evidence type="ECO:0000256" key="7">
    <source>
        <dbReference type="ARBA" id="ARBA00022737"/>
    </source>
</evidence>
<dbReference type="InterPro" id="IPR001478">
    <property type="entry name" value="PDZ"/>
</dbReference>
<organism evidence="16 17">
    <name type="scientific">Hemibagrus guttatus</name>
    <dbReference type="NCBI Taxonomy" id="175788"/>
    <lineage>
        <taxon>Eukaryota</taxon>
        <taxon>Metazoa</taxon>
        <taxon>Chordata</taxon>
        <taxon>Craniata</taxon>
        <taxon>Vertebrata</taxon>
        <taxon>Euteleostomi</taxon>
        <taxon>Actinopterygii</taxon>
        <taxon>Neopterygii</taxon>
        <taxon>Teleostei</taxon>
        <taxon>Ostariophysi</taxon>
        <taxon>Siluriformes</taxon>
        <taxon>Bagridae</taxon>
        <taxon>Hemibagrus</taxon>
    </lineage>
</organism>
<dbReference type="GO" id="GO:0005102">
    <property type="term" value="F:signaling receptor binding"/>
    <property type="evidence" value="ECO:0007669"/>
    <property type="project" value="TreeGrafter"/>
</dbReference>
<evidence type="ECO:0000256" key="5">
    <source>
        <dbReference type="ARBA" id="ARBA00016876"/>
    </source>
</evidence>
<dbReference type="GO" id="GO:0005902">
    <property type="term" value="C:microvillus"/>
    <property type="evidence" value="ECO:0007669"/>
    <property type="project" value="UniProtKB-SubCell"/>
</dbReference>
<evidence type="ECO:0000256" key="2">
    <source>
        <dbReference type="ARBA" id="ARBA00004184"/>
    </source>
</evidence>
<dbReference type="SMART" id="SM00228">
    <property type="entry name" value="PDZ"/>
    <property type="match status" value="2"/>
</dbReference>
<dbReference type="InterPro" id="IPR017300">
    <property type="entry name" value="NHERF-1/NHERF-2"/>
</dbReference>
<feature type="compositionally biased region" description="Basic and acidic residues" evidence="14">
    <location>
        <begin position="355"/>
        <end position="369"/>
    </location>
</feature>
<dbReference type="CDD" id="cd06768">
    <property type="entry name" value="PDZ_NHERF-like"/>
    <property type="match status" value="2"/>
</dbReference>
<evidence type="ECO:0000256" key="9">
    <source>
        <dbReference type="ARBA" id="ARBA00023273"/>
    </source>
</evidence>
<evidence type="ECO:0000256" key="8">
    <source>
        <dbReference type="ARBA" id="ARBA00023136"/>
    </source>
</evidence>
<dbReference type="InterPro" id="IPR015098">
    <property type="entry name" value="EBP50_C"/>
</dbReference>
<comment type="caution">
    <text evidence="16">The sequence shown here is derived from an EMBL/GenBank/DDBJ whole genome shotgun (WGS) entry which is preliminary data.</text>
</comment>
<feature type="compositionally biased region" description="Low complexity" evidence="14">
    <location>
        <begin position="324"/>
        <end position="344"/>
    </location>
</feature>
<evidence type="ECO:0000313" key="17">
    <source>
        <dbReference type="Proteomes" id="UP001274896"/>
    </source>
</evidence>
<feature type="domain" description="PDZ" evidence="15">
    <location>
        <begin position="179"/>
        <end position="259"/>
    </location>
</feature>
<dbReference type="GO" id="GO:0030175">
    <property type="term" value="C:filopodium"/>
    <property type="evidence" value="ECO:0007669"/>
    <property type="project" value="UniProtKB-SubCell"/>
</dbReference>
<dbReference type="GO" id="GO:0001726">
    <property type="term" value="C:ruffle"/>
    <property type="evidence" value="ECO:0007669"/>
    <property type="project" value="UniProtKB-SubCell"/>
</dbReference>
<proteinExistence type="predicted"/>
<evidence type="ECO:0000256" key="12">
    <source>
        <dbReference type="ARBA" id="ARBA00032844"/>
    </source>
</evidence>
<dbReference type="EMBL" id="JAUCMX010000012">
    <property type="protein sequence ID" value="KAK3529074.1"/>
    <property type="molecule type" value="Genomic_DNA"/>
</dbReference>
<keyword evidence="6" id="KW-0879">Wnt signaling pathway</keyword>